<keyword evidence="11" id="KW-0448">Lipopolysaccharide biosynthesis</keyword>
<evidence type="ECO:0000256" key="1">
    <source>
        <dbReference type="ARBA" id="ARBA00004196"/>
    </source>
</evidence>
<evidence type="ECO:0000256" key="2">
    <source>
        <dbReference type="ARBA" id="ARBA00004713"/>
    </source>
</evidence>
<evidence type="ECO:0000256" key="6">
    <source>
        <dbReference type="ARBA" id="ARBA00022679"/>
    </source>
</evidence>
<keyword evidence="6 11" id="KW-0808">Transferase</keyword>
<dbReference type="Proteomes" id="UP000186513">
    <property type="component" value="Unassembled WGS sequence"/>
</dbReference>
<dbReference type="RefSeq" id="WP_072426644.1">
    <property type="nucleotide sequence ID" value="NZ_FPKR01000001.1"/>
</dbReference>
<dbReference type="GO" id="GO:0009245">
    <property type="term" value="P:lipid A biosynthetic process"/>
    <property type="evidence" value="ECO:0007669"/>
    <property type="project" value="TreeGrafter"/>
</dbReference>
<keyword evidence="15" id="KW-1185">Reference proteome</keyword>
<dbReference type="InterPro" id="IPR001296">
    <property type="entry name" value="Glyco_trans_1"/>
</dbReference>
<gene>
    <name evidence="14" type="ORF">SAMN02745887_00081</name>
</gene>
<feature type="site" description="Transition state stabilizer" evidence="10">
    <location>
        <position position="131"/>
    </location>
</feature>
<dbReference type="NCBIfam" id="NF004388">
    <property type="entry name" value="PRK05749.1-4"/>
    <property type="match status" value="1"/>
</dbReference>
<dbReference type="OrthoDB" id="9789797at2"/>
<comment type="function">
    <text evidence="11">Involved in lipopolysaccharide (LPS) biosynthesis. Catalyzes the transfer of 3-deoxy-D-manno-octulosonate (Kdo) residue(s) from CMP-Kdo to lipid IV(A), the tetraacyldisaccharide-1,4'-bisphosphate precursor of lipid A.</text>
</comment>
<feature type="domain" description="3-deoxy-D-manno-octulosonic-acid transferase N-terminal" evidence="13">
    <location>
        <begin position="35"/>
        <end position="209"/>
    </location>
</feature>
<dbReference type="InterPro" id="IPR039901">
    <property type="entry name" value="Kdotransferase"/>
</dbReference>
<feature type="transmembrane region" description="Helical" evidence="11">
    <location>
        <begin position="6"/>
        <end position="23"/>
    </location>
</feature>
<keyword evidence="5" id="KW-0997">Cell inner membrane</keyword>
<dbReference type="AlphaFoldDB" id="A0A1K2H3A3"/>
<keyword evidence="11" id="KW-0812">Transmembrane</keyword>
<dbReference type="PANTHER" id="PTHR42755:SF1">
    <property type="entry name" value="3-DEOXY-D-MANNO-OCTULOSONIC ACID TRANSFERASE, MITOCHONDRIAL-RELATED"/>
    <property type="match status" value="1"/>
</dbReference>
<feature type="site" description="Transition state stabilizer" evidence="10">
    <location>
        <position position="207"/>
    </location>
</feature>
<comment type="pathway">
    <text evidence="2 11">Bacterial outer membrane biogenesis; LPS core biosynthesis.</text>
</comment>
<evidence type="ECO:0000313" key="15">
    <source>
        <dbReference type="Proteomes" id="UP000186513"/>
    </source>
</evidence>
<organism evidence="14 15">
    <name type="scientific">Chitinimonas taiwanensis DSM 18899</name>
    <dbReference type="NCBI Taxonomy" id="1121279"/>
    <lineage>
        <taxon>Bacteria</taxon>
        <taxon>Pseudomonadati</taxon>
        <taxon>Pseudomonadota</taxon>
        <taxon>Betaproteobacteria</taxon>
        <taxon>Neisseriales</taxon>
        <taxon>Chitinibacteraceae</taxon>
        <taxon>Chitinimonas</taxon>
    </lineage>
</organism>
<reference evidence="14 15" key="1">
    <citation type="submission" date="2016-11" db="EMBL/GenBank/DDBJ databases">
        <authorList>
            <person name="Jaros S."/>
            <person name="Januszkiewicz K."/>
            <person name="Wedrychowicz H."/>
        </authorList>
    </citation>
    <scope>NUCLEOTIDE SEQUENCE [LARGE SCALE GENOMIC DNA]</scope>
    <source>
        <strain evidence="14 15">DSM 18899</strain>
    </source>
</reference>
<keyword evidence="11" id="KW-0472">Membrane</keyword>
<comment type="catalytic activity">
    <reaction evidence="8 11">
        <text>lipid IVA (E. coli) + CMP-3-deoxy-beta-D-manno-octulosonate = alpha-Kdo-(2-&gt;6)-lipid IVA (E. coli) + CMP + H(+)</text>
        <dbReference type="Rhea" id="RHEA:28066"/>
        <dbReference type="ChEBI" id="CHEBI:15378"/>
        <dbReference type="ChEBI" id="CHEBI:58603"/>
        <dbReference type="ChEBI" id="CHEBI:60364"/>
        <dbReference type="ChEBI" id="CHEBI:60377"/>
        <dbReference type="ChEBI" id="CHEBI:85987"/>
        <dbReference type="EC" id="2.4.99.12"/>
    </reaction>
</comment>
<dbReference type="GO" id="GO:0005886">
    <property type="term" value="C:plasma membrane"/>
    <property type="evidence" value="ECO:0007669"/>
    <property type="project" value="UniProtKB-SubCell"/>
</dbReference>
<evidence type="ECO:0000313" key="14">
    <source>
        <dbReference type="EMBL" id="SFZ70166.1"/>
    </source>
</evidence>
<keyword evidence="11" id="KW-1003">Cell membrane</keyword>
<proteinExistence type="inferred from homology"/>
<dbReference type="Pfam" id="PF04413">
    <property type="entry name" value="Glycos_transf_N"/>
    <property type="match status" value="1"/>
</dbReference>
<protein>
    <recommendedName>
        <fullName evidence="4 11">3-deoxy-D-manno-octulosonic acid transferase</fullName>
        <shortName evidence="11">Kdo transferase</shortName>
        <ecNumber evidence="3 11">2.4.99.12</ecNumber>
    </recommendedName>
    <alternativeName>
        <fullName evidence="7 11">Lipid IV(A) 3-deoxy-D-manno-octulosonic acid transferase</fullName>
    </alternativeName>
</protein>
<evidence type="ECO:0000256" key="3">
    <source>
        <dbReference type="ARBA" id="ARBA00012621"/>
    </source>
</evidence>
<dbReference type="SUPFAM" id="SSF53756">
    <property type="entry name" value="UDP-Glycosyltransferase/glycogen phosphorylase"/>
    <property type="match status" value="1"/>
</dbReference>
<dbReference type="InterPro" id="IPR007507">
    <property type="entry name" value="Glycos_transf_N"/>
</dbReference>
<evidence type="ECO:0000256" key="7">
    <source>
        <dbReference type="ARBA" id="ARBA00031445"/>
    </source>
</evidence>
<dbReference type="InterPro" id="IPR038107">
    <property type="entry name" value="Glycos_transf_N_sf"/>
</dbReference>
<dbReference type="EMBL" id="FPKR01000001">
    <property type="protein sequence ID" value="SFZ70166.1"/>
    <property type="molecule type" value="Genomic_DNA"/>
</dbReference>
<evidence type="ECO:0000256" key="4">
    <source>
        <dbReference type="ARBA" id="ARBA00019077"/>
    </source>
</evidence>
<accession>A0A1K2H3A3</accession>
<dbReference type="EC" id="2.4.99.12" evidence="3 11"/>
<feature type="domain" description="Glycosyl transferase family 1" evidence="12">
    <location>
        <begin position="297"/>
        <end position="400"/>
    </location>
</feature>
<name>A0A1K2H3A3_9NEIS</name>
<dbReference type="GO" id="GO:0043842">
    <property type="term" value="F:Kdo transferase activity"/>
    <property type="evidence" value="ECO:0007669"/>
    <property type="project" value="UniProtKB-EC"/>
</dbReference>
<evidence type="ECO:0000256" key="11">
    <source>
        <dbReference type="RuleBase" id="RU365103"/>
    </source>
</evidence>
<dbReference type="NCBIfam" id="NF004386">
    <property type="entry name" value="PRK05749.1-2"/>
    <property type="match status" value="1"/>
</dbReference>
<evidence type="ECO:0000259" key="13">
    <source>
        <dbReference type="Pfam" id="PF04413"/>
    </source>
</evidence>
<dbReference type="UniPathway" id="UPA00958"/>
<sequence length="417" mass="45622">MIWRALYTLAWYLALPLAFLYLWRRGRKQPDYRLHWAERLGRYPARPAGPLIWLHAVSVGETRAAAPLVQALRARHPGHHILLTQMTPTGRDTARQLFGDSVTVAYLPYDLPFAVRGFLRHFRPEFGVLMEMEIWPNLLHGAAAAQMPLYLLNARLSEKSLRGYRKVAKLVGPALATLAGIAAQGEDDAARLRALAPVQLRCTGNIKFDLSLDPELLALGQQWRRQFGTRPVWAAACTREGEESLLLDALARAALPADALLVLVPRHPQRFDEVAALLAQRGLRVLRRSAWDGQMPVAPEVQVLLGDSLGELAAYYAAVDLAFVGGSLLPLGCHSVIEPCAQGVPVLIGPSSYNFADAVREASALGALLQRQDADAVLVEVARLLADPTARQGMGEQGRAFVAQHRGAVARALALLP</sequence>
<dbReference type="Gene3D" id="3.40.50.11720">
    <property type="entry name" value="3-Deoxy-D-manno-octulosonic-acid transferase, N-terminal domain"/>
    <property type="match status" value="1"/>
</dbReference>
<dbReference type="GO" id="GO:0009244">
    <property type="term" value="P:lipopolysaccharide core region biosynthetic process"/>
    <property type="evidence" value="ECO:0007669"/>
    <property type="project" value="UniProtKB-UniRule"/>
</dbReference>
<dbReference type="Gene3D" id="3.40.50.2000">
    <property type="entry name" value="Glycogen Phosphorylase B"/>
    <property type="match status" value="1"/>
</dbReference>
<dbReference type="Pfam" id="PF00534">
    <property type="entry name" value="Glycos_transf_1"/>
    <property type="match status" value="1"/>
</dbReference>
<evidence type="ECO:0000256" key="5">
    <source>
        <dbReference type="ARBA" id="ARBA00022519"/>
    </source>
</evidence>
<evidence type="ECO:0000256" key="8">
    <source>
        <dbReference type="ARBA" id="ARBA00049183"/>
    </source>
</evidence>
<evidence type="ECO:0000259" key="12">
    <source>
        <dbReference type="Pfam" id="PF00534"/>
    </source>
</evidence>
<dbReference type="PANTHER" id="PTHR42755">
    <property type="entry name" value="3-DEOXY-MANNO-OCTULOSONATE CYTIDYLYLTRANSFERASE"/>
    <property type="match status" value="1"/>
</dbReference>
<dbReference type="STRING" id="1121279.SAMN02745887_00081"/>
<dbReference type="FunFam" id="3.40.50.11720:FF:000001">
    <property type="entry name" value="3-deoxy-D-manno-octulosonic acid transferase"/>
    <property type="match status" value="1"/>
</dbReference>
<keyword evidence="11" id="KW-1133">Transmembrane helix</keyword>
<feature type="active site" description="Proton acceptor" evidence="9">
    <location>
        <position position="61"/>
    </location>
</feature>
<evidence type="ECO:0000256" key="10">
    <source>
        <dbReference type="PIRSR" id="PIRSR639901-2"/>
    </source>
</evidence>
<dbReference type="GO" id="GO:0030313">
    <property type="term" value="C:cell envelope"/>
    <property type="evidence" value="ECO:0007669"/>
    <property type="project" value="UniProtKB-SubCell"/>
</dbReference>
<comment type="similarity">
    <text evidence="11">Belongs to the glycosyltransferase group 1 family.</text>
</comment>
<evidence type="ECO:0000256" key="9">
    <source>
        <dbReference type="PIRSR" id="PIRSR639901-1"/>
    </source>
</evidence>
<comment type="subcellular location">
    <subcellularLocation>
        <location evidence="1">Cell envelope</location>
    </subcellularLocation>
    <subcellularLocation>
        <location evidence="11">Cell membrane</location>
    </subcellularLocation>
</comment>